<feature type="region of interest" description="Disordered" evidence="1">
    <location>
        <begin position="110"/>
        <end position="168"/>
    </location>
</feature>
<name>A0A165BAC5_EXIGL</name>
<feature type="compositionally biased region" description="Low complexity" evidence="1">
    <location>
        <begin position="110"/>
        <end position="129"/>
    </location>
</feature>
<evidence type="ECO:0000313" key="4">
    <source>
        <dbReference type="EMBL" id="KZV80184.1"/>
    </source>
</evidence>
<reference evidence="4 5" key="1">
    <citation type="journal article" date="2016" name="Mol. Biol. Evol.">
        <title>Comparative Genomics of Early-Diverging Mushroom-Forming Fungi Provides Insights into the Origins of Lignocellulose Decay Capabilities.</title>
        <authorList>
            <person name="Nagy L.G."/>
            <person name="Riley R."/>
            <person name="Tritt A."/>
            <person name="Adam C."/>
            <person name="Daum C."/>
            <person name="Floudas D."/>
            <person name="Sun H."/>
            <person name="Yadav J.S."/>
            <person name="Pangilinan J."/>
            <person name="Larsson K.H."/>
            <person name="Matsuura K."/>
            <person name="Barry K."/>
            <person name="Labutti K."/>
            <person name="Kuo R."/>
            <person name="Ohm R.A."/>
            <person name="Bhattacharya S.S."/>
            <person name="Shirouzu T."/>
            <person name="Yoshinaga Y."/>
            <person name="Martin F.M."/>
            <person name="Grigoriev I.V."/>
            <person name="Hibbett D.S."/>
        </authorList>
    </citation>
    <scope>NUCLEOTIDE SEQUENCE [LARGE SCALE GENOMIC DNA]</scope>
    <source>
        <strain evidence="4 5">HHB12029</strain>
    </source>
</reference>
<evidence type="ECO:0000256" key="3">
    <source>
        <dbReference type="SAM" id="SignalP"/>
    </source>
</evidence>
<evidence type="ECO:0008006" key="6">
    <source>
        <dbReference type="Google" id="ProtNLM"/>
    </source>
</evidence>
<protein>
    <recommendedName>
        <fullName evidence="6">Mid2 domain-containing protein</fullName>
    </recommendedName>
</protein>
<dbReference type="AlphaFoldDB" id="A0A165BAC5"/>
<keyword evidence="2" id="KW-0472">Membrane</keyword>
<dbReference type="PROSITE" id="PS51257">
    <property type="entry name" value="PROKAR_LIPOPROTEIN"/>
    <property type="match status" value="1"/>
</dbReference>
<feature type="transmembrane region" description="Helical" evidence="2">
    <location>
        <begin position="176"/>
        <end position="198"/>
    </location>
</feature>
<keyword evidence="2" id="KW-0812">Transmembrane</keyword>
<keyword evidence="2" id="KW-1133">Transmembrane helix</keyword>
<evidence type="ECO:0000256" key="1">
    <source>
        <dbReference type="SAM" id="MobiDB-lite"/>
    </source>
</evidence>
<sequence length="301" mass="31013">MRLSNALSFFVAILAIPACGSQAFSGSACDGDAGLDVPCDGSCHSFDNRHSFRADLSGDAHSVAMFADAGCTGQLFNFITQAAECTNVNTGTPIESFLCLSGGTDSISSDSPTSAAAPTSSISFSSTDSRTLDPQSTASDSSAPPESTTGSSTPPASPSTTNNDGRGTRSGMNVGAIAAAAVGGVAALLLICGALWYYMRRSRPRRPTAPVGDLDEPIPSAAPYSDHPPEDSPFLVYRSTDGTHRTASAMSPISPREMSAVSPSSPRSNADIASEVALMREQLERLSGTADTPPRYEDGKV</sequence>
<evidence type="ECO:0000313" key="5">
    <source>
        <dbReference type="Proteomes" id="UP000077266"/>
    </source>
</evidence>
<feature type="chain" id="PRO_5007855562" description="Mid2 domain-containing protein" evidence="3">
    <location>
        <begin position="24"/>
        <end position="301"/>
    </location>
</feature>
<evidence type="ECO:0000256" key="2">
    <source>
        <dbReference type="SAM" id="Phobius"/>
    </source>
</evidence>
<dbReference type="Proteomes" id="UP000077266">
    <property type="component" value="Unassembled WGS sequence"/>
</dbReference>
<keyword evidence="5" id="KW-1185">Reference proteome</keyword>
<feature type="region of interest" description="Disordered" evidence="1">
    <location>
        <begin position="205"/>
        <end position="301"/>
    </location>
</feature>
<proteinExistence type="predicted"/>
<accession>A0A165BAC5</accession>
<organism evidence="4 5">
    <name type="scientific">Exidia glandulosa HHB12029</name>
    <dbReference type="NCBI Taxonomy" id="1314781"/>
    <lineage>
        <taxon>Eukaryota</taxon>
        <taxon>Fungi</taxon>
        <taxon>Dikarya</taxon>
        <taxon>Basidiomycota</taxon>
        <taxon>Agaricomycotina</taxon>
        <taxon>Agaricomycetes</taxon>
        <taxon>Auriculariales</taxon>
        <taxon>Exidiaceae</taxon>
        <taxon>Exidia</taxon>
    </lineage>
</organism>
<dbReference type="EMBL" id="KV426512">
    <property type="protein sequence ID" value="KZV80184.1"/>
    <property type="molecule type" value="Genomic_DNA"/>
</dbReference>
<dbReference type="OrthoDB" id="5429515at2759"/>
<keyword evidence="3" id="KW-0732">Signal</keyword>
<feature type="signal peptide" evidence="3">
    <location>
        <begin position="1"/>
        <end position="23"/>
    </location>
</feature>
<dbReference type="InParanoid" id="A0A165BAC5"/>
<feature type="compositionally biased region" description="Low complexity" evidence="1">
    <location>
        <begin position="141"/>
        <end position="161"/>
    </location>
</feature>
<gene>
    <name evidence="4" type="ORF">EXIGLDRAFT_817291</name>
</gene>